<dbReference type="Proteomes" id="UP000186817">
    <property type="component" value="Unassembled WGS sequence"/>
</dbReference>
<accession>A0A1Q9CKE4</accession>
<evidence type="ECO:0000313" key="1">
    <source>
        <dbReference type="EMBL" id="OLP83399.1"/>
    </source>
</evidence>
<dbReference type="AlphaFoldDB" id="A0A1Q9CKE4"/>
<proteinExistence type="predicted"/>
<gene>
    <name evidence="1" type="ORF">AK812_SmicGene35843</name>
</gene>
<sequence>MTTAMYKLLHDFTSQFQSPTASQTLKAILSGWFGHSTVLVATSSEAHAASLGLTTMIRLTDGGMESGLLEGREAR</sequence>
<name>A0A1Q9CKE4_SYMMI</name>
<comment type="caution">
    <text evidence="1">The sequence shown here is derived from an EMBL/GenBank/DDBJ whole genome shotgun (WGS) entry which is preliminary data.</text>
</comment>
<dbReference type="EMBL" id="LSRX01001118">
    <property type="protein sequence ID" value="OLP83399.1"/>
    <property type="molecule type" value="Genomic_DNA"/>
</dbReference>
<reference evidence="1 2" key="1">
    <citation type="submission" date="2016-02" db="EMBL/GenBank/DDBJ databases">
        <title>Genome analysis of coral dinoflagellate symbionts highlights evolutionary adaptations to a symbiotic lifestyle.</title>
        <authorList>
            <person name="Aranda M."/>
            <person name="Li Y."/>
            <person name="Liew Y.J."/>
            <person name="Baumgarten S."/>
            <person name="Simakov O."/>
            <person name="Wilson M."/>
            <person name="Piel J."/>
            <person name="Ashoor H."/>
            <person name="Bougouffa S."/>
            <person name="Bajic V.B."/>
            <person name="Ryu T."/>
            <person name="Ravasi T."/>
            <person name="Bayer T."/>
            <person name="Micklem G."/>
            <person name="Kim H."/>
            <person name="Bhak J."/>
            <person name="Lajeunesse T.C."/>
            <person name="Voolstra C.R."/>
        </authorList>
    </citation>
    <scope>NUCLEOTIDE SEQUENCE [LARGE SCALE GENOMIC DNA]</scope>
    <source>
        <strain evidence="1 2">CCMP2467</strain>
    </source>
</reference>
<organism evidence="1 2">
    <name type="scientific">Symbiodinium microadriaticum</name>
    <name type="common">Dinoflagellate</name>
    <name type="synonym">Zooxanthella microadriatica</name>
    <dbReference type="NCBI Taxonomy" id="2951"/>
    <lineage>
        <taxon>Eukaryota</taxon>
        <taxon>Sar</taxon>
        <taxon>Alveolata</taxon>
        <taxon>Dinophyceae</taxon>
        <taxon>Suessiales</taxon>
        <taxon>Symbiodiniaceae</taxon>
        <taxon>Symbiodinium</taxon>
    </lineage>
</organism>
<keyword evidence="2" id="KW-1185">Reference proteome</keyword>
<protein>
    <submittedName>
        <fullName evidence="1">Uncharacterized protein</fullName>
    </submittedName>
</protein>
<evidence type="ECO:0000313" key="2">
    <source>
        <dbReference type="Proteomes" id="UP000186817"/>
    </source>
</evidence>